<dbReference type="EMBL" id="BOPZ01000005">
    <property type="protein sequence ID" value="GIM28178.1"/>
    <property type="molecule type" value="Genomic_DNA"/>
</dbReference>
<accession>A0A919S058</accession>
<evidence type="ECO:0000256" key="3">
    <source>
        <dbReference type="PIRSR" id="PIRSR613078-2"/>
    </source>
</evidence>
<name>A0A919S058_9CLOT</name>
<gene>
    <name evidence="5" type="primary">cobC</name>
    <name evidence="5" type="ORF">CPJCM30710_08440</name>
</gene>
<keyword evidence="2" id="KW-0413">Isomerase</keyword>
<dbReference type="SUPFAM" id="SSF53254">
    <property type="entry name" value="Phosphoglycerate mutase-like"/>
    <property type="match status" value="1"/>
</dbReference>
<organism evidence="5 6">
    <name type="scientific">Clostridium polyendosporum</name>
    <dbReference type="NCBI Taxonomy" id="69208"/>
    <lineage>
        <taxon>Bacteria</taxon>
        <taxon>Bacillati</taxon>
        <taxon>Bacillota</taxon>
        <taxon>Clostridia</taxon>
        <taxon>Eubacteriales</taxon>
        <taxon>Clostridiaceae</taxon>
        <taxon>Clostridium</taxon>
    </lineage>
</organism>
<dbReference type="Pfam" id="PF00300">
    <property type="entry name" value="His_Phos_1"/>
    <property type="match status" value="1"/>
</dbReference>
<dbReference type="RefSeq" id="WP_212902924.1">
    <property type="nucleotide sequence ID" value="NZ_BOPZ01000005.1"/>
</dbReference>
<proteinExistence type="predicted"/>
<feature type="binding site" evidence="3">
    <location>
        <begin position="7"/>
        <end position="14"/>
    </location>
    <ligand>
        <name>substrate</name>
    </ligand>
</feature>
<sequence length="208" mass="23920">MKLILIRHGETEGNARGIYQGSLDLSLNRQGETQCLEIKEKLREFNIDKVFSSPLKRAVESAEVIFKLDIDEDKNLIRKKNYPPIIKIEEFKEINFGLWEGKCYKQISSEFKDHYESFLSDYKAFVFPQGESFKEFYSRVASGLQDIRDVCKDEETVAIVAHGGTLKVILCELLGLGENGFYSFNVYHGCYSFLSLYGNTVVVERINK</sequence>
<dbReference type="InterPro" id="IPR001345">
    <property type="entry name" value="PG/BPGM_mutase_AS"/>
</dbReference>
<dbReference type="SMART" id="SM00855">
    <property type="entry name" value="PGAM"/>
    <property type="match status" value="1"/>
</dbReference>
<keyword evidence="1" id="KW-0324">Glycolysis</keyword>
<dbReference type="PIRSF" id="PIRSF000709">
    <property type="entry name" value="6PFK_2-Ptase"/>
    <property type="match status" value="1"/>
</dbReference>
<evidence type="ECO:0000256" key="2">
    <source>
        <dbReference type="ARBA" id="ARBA00023235"/>
    </source>
</evidence>
<keyword evidence="6" id="KW-1185">Reference proteome</keyword>
<evidence type="ECO:0000256" key="4">
    <source>
        <dbReference type="PIRSR" id="PIRSR613078-3"/>
    </source>
</evidence>
<dbReference type="PROSITE" id="PS00175">
    <property type="entry name" value="PG_MUTASE"/>
    <property type="match status" value="1"/>
</dbReference>
<dbReference type="InterPro" id="IPR050275">
    <property type="entry name" value="PGM_Phosphatase"/>
</dbReference>
<feature type="site" description="Transition state stabilizer" evidence="4">
    <location>
        <position position="162"/>
    </location>
</feature>
<protein>
    <submittedName>
        <fullName evidence="5">Alpha-ribazole phosphatase</fullName>
    </submittedName>
</protein>
<dbReference type="Proteomes" id="UP000679179">
    <property type="component" value="Unassembled WGS sequence"/>
</dbReference>
<dbReference type="GO" id="GO:0016791">
    <property type="term" value="F:phosphatase activity"/>
    <property type="evidence" value="ECO:0007669"/>
    <property type="project" value="TreeGrafter"/>
</dbReference>
<dbReference type="PANTHER" id="PTHR48100:SF1">
    <property type="entry name" value="HISTIDINE PHOSPHATASE FAMILY PROTEIN-RELATED"/>
    <property type="match status" value="1"/>
</dbReference>
<evidence type="ECO:0000313" key="6">
    <source>
        <dbReference type="Proteomes" id="UP000679179"/>
    </source>
</evidence>
<reference evidence="5" key="1">
    <citation type="submission" date="2021-03" db="EMBL/GenBank/DDBJ databases">
        <title>Taxonomic study of Clostridium polyendosporum from meadow-gley soil under rice.</title>
        <authorList>
            <person name="Kobayashi H."/>
            <person name="Tanizawa Y."/>
            <person name="Yagura M."/>
        </authorList>
    </citation>
    <scope>NUCLEOTIDE SEQUENCE</scope>
    <source>
        <strain evidence="5">JCM 30710</strain>
    </source>
</reference>
<evidence type="ECO:0000313" key="5">
    <source>
        <dbReference type="EMBL" id="GIM28178.1"/>
    </source>
</evidence>
<dbReference type="AlphaFoldDB" id="A0A919S058"/>
<dbReference type="CDD" id="cd07067">
    <property type="entry name" value="HP_PGM_like"/>
    <property type="match status" value="1"/>
</dbReference>
<dbReference type="Gene3D" id="3.40.50.1240">
    <property type="entry name" value="Phosphoglycerate mutase-like"/>
    <property type="match status" value="1"/>
</dbReference>
<evidence type="ECO:0000256" key="1">
    <source>
        <dbReference type="ARBA" id="ARBA00023152"/>
    </source>
</evidence>
<dbReference type="PANTHER" id="PTHR48100">
    <property type="entry name" value="BROAD-SPECIFICITY PHOSPHATASE YOR283W-RELATED"/>
    <property type="match status" value="1"/>
</dbReference>
<comment type="caution">
    <text evidence="5">The sequence shown here is derived from an EMBL/GenBank/DDBJ whole genome shotgun (WGS) entry which is preliminary data.</text>
</comment>
<dbReference type="GO" id="GO:0005737">
    <property type="term" value="C:cytoplasm"/>
    <property type="evidence" value="ECO:0007669"/>
    <property type="project" value="TreeGrafter"/>
</dbReference>
<dbReference type="InterPro" id="IPR029033">
    <property type="entry name" value="His_PPase_superfam"/>
</dbReference>
<dbReference type="InterPro" id="IPR013078">
    <property type="entry name" value="His_Pase_superF_clade-1"/>
</dbReference>
<feature type="binding site" evidence="3">
    <location>
        <position position="57"/>
    </location>
    <ligand>
        <name>substrate</name>
    </ligand>
</feature>